<dbReference type="EMBL" id="GBRH01216512">
    <property type="protein sequence ID" value="JAD81383.1"/>
    <property type="molecule type" value="Transcribed_RNA"/>
</dbReference>
<reference evidence="1" key="1">
    <citation type="submission" date="2014-09" db="EMBL/GenBank/DDBJ databases">
        <authorList>
            <person name="Magalhaes I.L.F."/>
            <person name="Oliveira U."/>
            <person name="Santos F.R."/>
            <person name="Vidigal T.H.D.A."/>
            <person name="Brescovit A.D."/>
            <person name="Santos A.J."/>
        </authorList>
    </citation>
    <scope>NUCLEOTIDE SEQUENCE</scope>
    <source>
        <tissue evidence="1">Shoot tissue taken approximately 20 cm above the soil surface</tissue>
    </source>
</reference>
<evidence type="ECO:0000313" key="1">
    <source>
        <dbReference type="EMBL" id="JAD81383.1"/>
    </source>
</evidence>
<protein>
    <submittedName>
        <fullName evidence="1">Uncharacterized protein</fullName>
    </submittedName>
</protein>
<proteinExistence type="predicted"/>
<name>A0A0A9D3W2_ARUDO</name>
<reference evidence="1" key="2">
    <citation type="journal article" date="2015" name="Data Brief">
        <title>Shoot transcriptome of the giant reed, Arundo donax.</title>
        <authorList>
            <person name="Barrero R.A."/>
            <person name="Guerrero F.D."/>
            <person name="Moolhuijzen P."/>
            <person name="Goolsby J.A."/>
            <person name="Tidwell J."/>
            <person name="Bellgard S.E."/>
            <person name="Bellgard M.I."/>
        </authorList>
    </citation>
    <scope>NUCLEOTIDE SEQUENCE</scope>
    <source>
        <tissue evidence="1">Shoot tissue taken approximately 20 cm above the soil surface</tissue>
    </source>
</reference>
<sequence>MEKAADVGRVQTLEVDKLMRHTSQECIMTENKSNCTKHVIVTMRLIQSLSFFTCQIMNFRVASCLGLLINREVTPLSNYFRCFFFAYISAMLCMMPY</sequence>
<dbReference type="AlphaFoldDB" id="A0A0A9D3W2"/>
<accession>A0A0A9D3W2</accession>
<organism evidence="1">
    <name type="scientific">Arundo donax</name>
    <name type="common">Giant reed</name>
    <name type="synonym">Donax arundinaceus</name>
    <dbReference type="NCBI Taxonomy" id="35708"/>
    <lineage>
        <taxon>Eukaryota</taxon>
        <taxon>Viridiplantae</taxon>
        <taxon>Streptophyta</taxon>
        <taxon>Embryophyta</taxon>
        <taxon>Tracheophyta</taxon>
        <taxon>Spermatophyta</taxon>
        <taxon>Magnoliopsida</taxon>
        <taxon>Liliopsida</taxon>
        <taxon>Poales</taxon>
        <taxon>Poaceae</taxon>
        <taxon>PACMAD clade</taxon>
        <taxon>Arundinoideae</taxon>
        <taxon>Arundineae</taxon>
        <taxon>Arundo</taxon>
    </lineage>
</organism>